<evidence type="ECO:0000313" key="8">
    <source>
        <dbReference type="Proteomes" id="UP001610446"/>
    </source>
</evidence>
<evidence type="ECO:0000256" key="1">
    <source>
        <dbReference type="ARBA" id="ARBA00004141"/>
    </source>
</evidence>
<evidence type="ECO:0000256" key="2">
    <source>
        <dbReference type="ARBA" id="ARBA00005587"/>
    </source>
</evidence>
<dbReference type="InterPro" id="IPR051633">
    <property type="entry name" value="AceTr"/>
</dbReference>
<feature type="transmembrane region" description="Helical" evidence="6">
    <location>
        <begin position="27"/>
        <end position="48"/>
    </location>
</feature>
<feature type="transmembrane region" description="Helical" evidence="6">
    <location>
        <begin position="91"/>
        <end position="116"/>
    </location>
</feature>
<feature type="transmembrane region" description="Helical" evidence="6">
    <location>
        <begin position="155"/>
        <end position="177"/>
    </location>
</feature>
<comment type="subcellular location">
    <subcellularLocation>
        <location evidence="1">Membrane</location>
        <topology evidence="1">Multi-pass membrane protein</topology>
    </subcellularLocation>
</comment>
<protein>
    <submittedName>
        <fullName evidence="7">GPR1/FUN34/yaaH family-domain-containing protein</fullName>
    </submittedName>
</protein>
<evidence type="ECO:0000313" key="7">
    <source>
        <dbReference type="EMBL" id="KAL2828849.1"/>
    </source>
</evidence>
<organism evidence="7 8">
    <name type="scientific">Aspergillus pseudoustus</name>
    <dbReference type="NCBI Taxonomy" id="1810923"/>
    <lineage>
        <taxon>Eukaryota</taxon>
        <taxon>Fungi</taxon>
        <taxon>Dikarya</taxon>
        <taxon>Ascomycota</taxon>
        <taxon>Pezizomycotina</taxon>
        <taxon>Eurotiomycetes</taxon>
        <taxon>Eurotiomycetidae</taxon>
        <taxon>Eurotiales</taxon>
        <taxon>Aspergillaceae</taxon>
        <taxon>Aspergillus</taxon>
        <taxon>Aspergillus subgen. Nidulantes</taxon>
    </lineage>
</organism>
<dbReference type="EMBL" id="JBFXLU010000350">
    <property type="protein sequence ID" value="KAL2828849.1"/>
    <property type="molecule type" value="Genomic_DNA"/>
</dbReference>
<name>A0ABR4IM51_9EURO</name>
<evidence type="ECO:0000256" key="3">
    <source>
        <dbReference type="ARBA" id="ARBA00022692"/>
    </source>
</evidence>
<evidence type="ECO:0000256" key="6">
    <source>
        <dbReference type="SAM" id="Phobius"/>
    </source>
</evidence>
<gene>
    <name evidence="7" type="ORF">BJY01DRAFT_240812</name>
</gene>
<comment type="caution">
    <text evidence="7">The sequence shown here is derived from an EMBL/GenBank/DDBJ whole genome shotgun (WGS) entry which is preliminary data.</text>
</comment>
<dbReference type="PANTHER" id="PTHR31123">
    <property type="entry name" value="ACCUMULATION OF DYADS PROTEIN 2-RELATED"/>
    <property type="match status" value="1"/>
</dbReference>
<dbReference type="InterPro" id="IPR000791">
    <property type="entry name" value="Gpr1/Fun34/SatP-like"/>
</dbReference>
<reference evidence="7 8" key="1">
    <citation type="submission" date="2024-07" db="EMBL/GenBank/DDBJ databases">
        <title>Section-level genome sequencing and comparative genomics of Aspergillus sections Usti and Cavernicolus.</title>
        <authorList>
            <consortium name="Lawrence Berkeley National Laboratory"/>
            <person name="Nybo J.L."/>
            <person name="Vesth T.C."/>
            <person name="Theobald S."/>
            <person name="Frisvad J.C."/>
            <person name="Larsen T.O."/>
            <person name="Kjaerboelling I."/>
            <person name="Rothschild-Mancinelli K."/>
            <person name="Lyhne E.K."/>
            <person name="Kogle M.E."/>
            <person name="Barry K."/>
            <person name="Clum A."/>
            <person name="Na H."/>
            <person name="Ledsgaard L."/>
            <person name="Lin J."/>
            <person name="Lipzen A."/>
            <person name="Kuo A."/>
            <person name="Riley R."/>
            <person name="Mondo S."/>
            <person name="Labutti K."/>
            <person name="Haridas S."/>
            <person name="Pangalinan J."/>
            <person name="Salamov A.A."/>
            <person name="Simmons B.A."/>
            <person name="Magnuson J.K."/>
            <person name="Chen J."/>
            <person name="Drula E."/>
            <person name="Henrissat B."/>
            <person name="Wiebenga A."/>
            <person name="Lubbers R.J."/>
            <person name="Gomes A.C."/>
            <person name="Makela M.R."/>
            <person name="Stajich J."/>
            <person name="Grigoriev I.V."/>
            <person name="Mortensen U.H."/>
            <person name="De Vries R.P."/>
            <person name="Baker S.E."/>
            <person name="Andersen M.R."/>
        </authorList>
    </citation>
    <scope>NUCLEOTIDE SEQUENCE [LARGE SCALE GENOMIC DNA]</scope>
    <source>
        <strain evidence="7 8">CBS 123904</strain>
    </source>
</reference>
<accession>A0ABR4IM51</accession>
<dbReference type="Pfam" id="PF01184">
    <property type="entry name" value="Gpr1_Fun34_YaaH"/>
    <property type="match status" value="1"/>
</dbReference>
<comment type="similarity">
    <text evidence="2">Belongs to the acetate uptake transporter (AceTr) (TC 2.A.96) family.</text>
</comment>
<sequence length="227" mass="24757">MVQQTEQIERRFSAEAHPQQVKSRPAIANPLPLGLLSFATGIFLVAILDLNARSVTTPNIVVGVLMFFGGGCQFIAGLIEFINCNTFAASLFCSFAAFNFSYAIIFLPGSGIMAAYTDTETGELRAEFHQALAMYLMAWFILSVIFTIGAMRASWVLFLDLVFLDFCFLFLACGNMVGNTGLLKAGYSMGLVVAFLTYYAGCAALWAGDTTPIHLPTFAMYAHNEEV</sequence>
<feature type="transmembrane region" description="Helical" evidence="6">
    <location>
        <begin position="189"/>
        <end position="208"/>
    </location>
</feature>
<keyword evidence="3 6" id="KW-0812">Transmembrane</keyword>
<feature type="transmembrane region" description="Helical" evidence="6">
    <location>
        <begin position="60"/>
        <end position="79"/>
    </location>
</feature>
<keyword evidence="5 6" id="KW-0472">Membrane</keyword>
<dbReference type="NCBIfam" id="NF038013">
    <property type="entry name" value="AceTr_1"/>
    <property type="match status" value="1"/>
</dbReference>
<dbReference type="Proteomes" id="UP001610446">
    <property type="component" value="Unassembled WGS sequence"/>
</dbReference>
<dbReference type="PANTHER" id="PTHR31123:SF1">
    <property type="entry name" value="ACCUMULATION OF DYADS PROTEIN 2-RELATED"/>
    <property type="match status" value="1"/>
</dbReference>
<keyword evidence="8" id="KW-1185">Reference proteome</keyword>
<evidence type="ECO:0000256" key="5">
    <source>
        <dbReference type="ARBA" id="ARBA00023136"/>
    </source>
</evidence>
<keyword evidence="4 6" id="KW-1133">Transmembrane helix</keyword>
<feature type="transmembrane region" description="Helical" evidence="6">
    <location>
        <begin position="128"/>
        <end position="148"/>
    </location>
</feature>
<evidence type="ECO:0000256" key="4">
    <source>
        <dbReference type="ARBA" id="ARBA00022989"/>
    </source>
</evidence>
<proteinExistence type="inferred from homology"/>